<dbReference type="FunFam" id="1.10.300.10:FF:000001">
    <property type="entry name" value="Adenylosuccinate synthetase"/>
    <property type="match status" value="1"/>
</dbReference>
<dbReference type="GO" id="GO:0005737">
    <property type="term" value="C:cytoplasm"/>
    <property type="evidence" value="ECO:0007669"/>
    <property type="project" value="UniProtKB-SubCell"/>
</dbReference>
<dbReference type="SMART" id="SM00788">
    <property type="entry name" value="Adenylsucc_synt"/>
    <property type="match status" value="1"/>
</dbReference>
<comment type="subcellular location">
    <subcellularLocation>
        <location evidence="8">Cytoplasm</location>
    </subcellularLocation>
</comment>
<evidence type="ECO:0000256" key="10">
    <source>
        <dbReference type="RuleBase" id="RU000520"/>
    </source>
</evidence>
<evidence type="ECO:0000256" key="9">
    <source>
        <dbReference type="PROSITE-ProRule" id="PRU10134"/>
    </source>
</evidence>
<reference evidence="11 12" key="1">
    <citation type="submission" date="2019-10" db="EMBL/GenBank/DDBJ databases">
        <title>Whole genome shotgun sequence of Acrocarpospora corrugata NBRC 13972.</title>
        <authorList>
            <person name="Ichikawa N."/>
            <person name="Kimura A."/>
            <person name="Kitahashi Y."/>
            <person name="Komaki H."/>
            <person name="Oguchi A."/>
        </authorList>
    </citation>
    <scope>NUCLEOTIDE SEQUENCE [LARGE SCALE GENOMIC DNA]</scope>
    <source>
        <strain evidence="11 12">NBRC 13972</strain>
    </source>
</reference>
<keyword evidence="2 8" id="KW-0436">Ligase</keyword>
<feature type="binding site" evidence="8">
    <location>
        <position position="142"/>
    </location>
    <ligand>
        <name>IMP</name>
        <dbReference type="ChEBI" id="CHEBI:58053"/>
        <note>ligand shared between dimeric partners</note>
    </ligand>
</feature>
<dbReference type="NCBIfam" id="NF002223">
    <property type="entry name" value="PRK01117.1"/>
    <property type="match status" value="1"/>
</dbReference>
<comment type="cofactor">
    <cofactor evidence="8">
        <name>Mg(2+)</name>
        <dbReference type="ChEBI" id="CHEBI:18420"/>
    </cofactor>
    <text evidence="8">Binds 1 Mg(2+) ion per subunit.</text>
</comment>
<dbReference type="GO" id="GO:0004019">
    <property type="term" value="F:adenylosuccinate synthase activity"/>
    <property type="evidence" value="ECO:0007669"/>
    <property type="project" value="UniProtKB-UniRule"/>
</dbReference>
<comment type="similarity">
    <text evidence="8 10">Belongs to the adenylosuccinate synthetase family.</text>
</comment>
<dbReference type="GO" id="GO:0044208">
    <property type="term" value="P:'de novo' AMP biosynthetic process"/>
    <property type="evidence" value="ECO:0007669"/>
    <property type="project" value="UniProtKB-UniRule"/>
</dbReference>
<organism evidence="11 12">
    <name type="scientific">Acrocarpospora corrugata</name>
    <dbReference type="NCBI Taxonomy" id="35763"/>
    <lineage>
        <taxon>Bacteria</taxon>
        <taxon>Bacillati</taxon>
        <taxon>Actinomycetota</taxon>
        <taxon>Actinomycetes</taxon>
        <taxon>Streptosporangiales</taxon>
        <taxon>Streptosporangiaceae</taxon>
        <taxon>Acrocarpospora</taxon>
    </lineage>
</organism>
<feature type="binding site" evidence="8">
    <location>
        <begin position="330"/>
        <end position="332"/>
    </location>
    <ligand>
        <name>GTP</name>
        <dbReference type="ChEBI" id="CHEBI:37565"/>
    </ligand>
</feature>
<keyword evidence="3 8" id="KW-0479">Metal-binding</keyword>
<proteinExistence type="inferred from homology"/>
<evidence type="ECO:0000313" key="12">
    <source>
        <dbReference type="Proteomes" id="UP000334990"/>
    </source>
</evidence>
<evidence type="ECO:0000256" key="5">
    <source>
        <dbReference type="ARBA" id="ARBA00022755"/>
    </source>
</evidence>
<feature type="binding site" description="in other chain" evidence="8">
    <location>
        <position position="128"/>
    </location>
    <ligand>
        <name>IMP</name>
        <dbReference type="ChEBI" id="CHEBI:58053"/>
        <note>ligand shared between dimeric partners</note>
    </ligand>
</feature>
<dbReference type="EC" id="6.3.4.4" evidence="8 10"/>
<protein>
    <recommendedName>
        <fullName evidence="8 10">Adenylosuccinate synthetase</fullName>
        <shortName evidence="8">AMPSase</shortName>
        <shortName evidence="8">AdSS</shortName>
        <ecNumber evidence="8 10">6.3.4.4</ecNumber>
    </recommendedName>
    <alternativeName>
        <fullName evidence="8">IMP--aspartate ligase</fullName>
    </alternativeName>
</protein>
<evidence type="ECO:0000256" key="3">
    <source>
        <dbReference type="ARBA" id="ARBA00022723"/>
    </source>
</evidence>
<evidence type="ECO:0000256" key="7">
    <source>
        <dbReference type="ARBA" id="ARBA00023134"/>
    </source>
</evidence>
<evidence type="ECO:0000256" key="2">
    <source>
        <dbReference type="ARBA" id="ARBA00022598"/>
    </source>
</evidence>
<dbReference type="PANTHER" id="PTHR11846">
    <property type="entry name" value="ADENYLOSUCCINATE SYNTHETASE"/>
    <property type="match status" value="1"/>
</dbReference>
<dbReference type="GO" id="GO:0000287">
    <property type="term" value="F:magnesium ion binding"/>
    <property type="evidence" value="ECO:0007669"/>
    <property type="project" value="UniProtKB-UniRule"/>
</dbReference>
<evidence type="ECO:0000256" key="6">
    <source>
        <dbReference type="ARBA" id="ARBA00022842"/>
    </source>
</evidence>
<keyword evidence="4 8" id="KW-0547">Nucleotide-binding</keyword>
<evidence type="ECO:0000256" key="8">
    <source>
        <dbReference type="HAMAP-Rule" id="MF_00011"/>
    </source>
</evidence>
<dbReference type="InterPro" id="IPR018220">
    <property type="entry name" value="Adenylosuccin_syn_GTP-bd"/>
</dbReference>
<gene>
    <name evidence="11" type="primary">purA_3</name>
    <name evidence="8" type="synonym">purA</name>
    <name evidence="11" type="ORF">Acor_82360</name>
</gene>
<dbReference type="PROSITE" id="PS01266">
    <property type="entry name" value="ADENYLOSUCCIN_SYN_1"/>
    <property type="match status" value="1"/>
</dbReference>
<dbReference type="Proteomes" id="UP000334990">
    <property type="component" value="Unassembled WGS sequence"/>
</dbReference>
<feature type="binding site" description="in other chain" evidence="8">
    <location>
        <begin position="38"/>
        <end position="41"/>
    </location>
    <ligand>
        <name>IMP</name>
        <dbReference type="ChEBI" id="CHEBI:58053"/>
        <note>ligand shared between dimeric partners</note>
    </ligand>
</feature>
<dbReference type="NCBIfam" id="TIGR00184">
    <property type="entry name" value="purA"/>
    <property type="match status" value="1"/>
</dbReference>
<feature type="active site" description="Proton acceptor" evidence="8">
    <location>
        <position position="13"/>
    </location>
</feature>
<dbReference type="Gene3D" id="3.40.440.10">
    <property type="entry name" value="Adenylosuccinate Synthetase, subunit A, domain 1"/>
    <property type="match status" value="1"/>
</dbReference>
<dbReference type="Gene3D" id="3.90.170.10">
    <property type="entry name" value="Adenylosuccinate Synthetase, subunit A, domain 3"/>
    <property type="match status" value="1"/>
</dbReference>
<dbReference type="UniPathway" id="UPA00075">
    <property type="reaction ID" value="UER00335"/>
</dbReference>
<dbReference type="InterPro" id="IPR042111">
    <property type="entry name" value="Adenylosuccinate_synth_dom3"/>
</dbReference>
<dbReference type="FunFam" id="3.90.170.10:FF:000001">
    <property type="entry name" value="Adenylosuccinate synthetase"/>
    <property type="match status" value="1"/>
</dbReference>
<feature type="binding site" evidence="8">
    <location>
        <begin position="12"/>
        <end position="18"/>
    </location>
    <ligand>
        <name>GTP</name>
        <dbReference type="ChEBI" id="CHEBI:37565"/>
    </ligand>
</feature>
<feature type="binding site" evidence="8">
    <location>
        <begin position="40"/>
        <end position="42"/>
    </location>
    <ligand>
        <name>GTP</name>
        <dbReference type="ChEBI" id="CHEBI:37565"/>
    </ligand>
</feature>
<dbReference type="PANTHER" id="PTHR11846:SF0">
    <property type="entry name" value="ADENYLOSUCCINATE SYNTHETASE"/>
    <property type="match status" value="1"/>
</dbReference>
<comment type="caution">
    <text evidence="11">The sequence shown here is derived from an EMBL/GenBank/DDBJ whole genome shotgun (WGS) entry which is preliminary data.</text>
</comment>
<name>A0A5M3WAV0_9ACTN</name>
<feature type="active site" evidence="9">
    <location>
        <position position="139"/>
    </location>
</feature>
<keyword evidence="12" id="KW-1185">Reference proteome</keyword>
<feature type="active site" description="Proton donor" evidence="8">
    <location>
        <position position="41"/>
    </location>
</feature>
<dbReference type="CDD" id="cd03108">
    <property type="entry name" value="AdSS"/>
    <property type="match status" value="1"/>
</dbReference>
<dbReference type="PROSITE" id="PS00513">
    <property type="entry name" value="ADENYLOSUCCIN_SYN_2"/>
    <property type="match status" value="1"/>
</dbReference>
<dbReference type="InterPro" id="IPR042109">
    <property type="entry name" value="Adenylosuccinate_synth_dom1"/>
</dbReference>
<dbReference type="InterPro" id="IPR042110">
    <property type="entry name" value="Adenylosuccinate_synth_dom2"/>
</dbReference>
<feature type="binding site" evidence="8">
    <location>
        <position position="13"/>
    </location>
    <ligand>
        <name>Mg(2+)</name>
        <dbReference type="ChEBI" id="CHEBI:18420"/>
    </ligand>
</feature>
<dbReference type="AlphaFoldDB" id="A0A5M3WAV0"/>
<feature type="binding site" description="in other chain" evidence="8">
    <location>
        <begin position="13"/>
        <end position="16"/>
    </location>
    <ligand>
        <name>IMP</name>
        <dbReference type="ChEBI" id="CHEBI:58053"/>
        <note>ligand shared between dimeric partners</note>
    </ligand>
</feature>
<keyword evidence="5 8" id="KW-0658">Purine biosynthesis</keyword>
<dbReference type="SUPFAM" id="SSF52540">
    <property type="entry name" value="P-loop containing nucleoside triphosphate hydrolases"/>
    <property type="match status" value="1"/>
</dbReference>
<dbReference type="Gene3D" id="1.10.300.10">
    <property type="entry name" value="Adenylosuccinate Synthetase, subunit A, domain 2"/>
    <property type="match status" value="1"/>
</dbReference>
<dbReference type="EMBL" id="BLAD01000135">
    <property type="protein sequence ID" value="GES06167.1"/>
    <property type="molecule type" value="Genomic_DNA"/>
</dbReference>
<feature type="binding site" evidence="8">
    <location>
        <begin position="412"/>
        <end position="414"/>
    </location>
    <ligand>
        <name>GTP</name>
        <dbReference type="ChEBI" id="CHEBI:37565"/>
    </ligand>
</feature>
<keyword evidence="6 8" id="KW-0460">Magnesium</keyword>
<dbReference type="OrthoDB" id="9807553at2"/>
<feature type="binding site" evidence="8">
    <location>
        <position position="304"/>
    </location>
    <ligand>
        <name>GTP</name>
        <dbReference type="ChEBI" id="CHEBI:37565"/>
    </ligand>
</feature>
<dbReference type="InterPro" id="IPR027417">
    <property type="entry name" value="P-loop_NTPase"/>
</dbReference>
<sequence>MPAVVLVGAQWGDEGKGKATDLLGGEVDYVVRYQGGNNAGHTVVIGDQKYALHLLPTGVLSPSVIPVIGNGVVIDPGVLLGEIDGLAKRGINCDRMLISANAHLIMPHHKALDKVTERYLGKAKIGTTGRGIGPAYADKINRMGIRVQDLLDPGILQKKIEGALHDKNQILTKIFNRRGLDPAKVLEEYLGYAERLRPHIADTSLVLCKALDEGKFVLLEGGQGTLLDIDHGTYPFVTSSSPTSGGACAGSGIPPTRLTRVIGILKAYTTRVGSGPFPTELLDEQGEWLRQTGHEYGTTTGRDRRCGWFDAVIARYATRINGVTDFFLTKLDVLSGLERIPVCVGYDVYGTRHDEIPTTQTEFHHAKPIYEEFPGWREDITSAKTFDDLPPNAQSYVRALEEMSGAPISAIGVGPGRDQTLQLRSLV</sequence>
<evidence type="ECO:0000256" key="1">
    <source>
        <dbReference type="ARBA" id="ARBA00011738"/>
    </source>
</evidence>
<dbReference type="GO" id="GO:0005525">
    <property type="term" value="F:GTP binding"/>
    <property type="evidence" value="ECO:0007669"/>
    <property type="project" value="UniProtKB-UniRule"/>
</dbReference>
<dbReference type="InterPro" id="IPR001114">
    <property type="entry name" value="Adenylosuccinate_synthetase"/>
</dbReference>
<dbReference type="RefSeq" id="WP_155342093.1">
    <property type="nucleotide sequence ID" value="NZ_BAAABN010000001.1"/>
</dbReference>
<comment type="pathway">
    <text evidence="8 10">Purine metabolism; AMP biosynthesis via de novo pathway; AMP from IMP: step 1/2.</text>
</comment>
<dbReference type="InterPro" id="IPR033128">
    <property type="entry name" value="Adenylosuccin_syn_Lys_AS"/>
</dbReference>
<dbReference type="HAMAP" id="MF_00011">
    <property type="entry name" value="Adenylosucc_synth"/>
    <property type="match status" value="1"/>
</dbReference>
<feature type="binding site" evidence="8">
    <location>
        <position position="40"/>
    </location>
    <ligand>
        <name>Mg(2+)</name>
        <dbReference type="ChEBI" id="CHEBI:18420"/>
    </ligand>
</feature>
<comment type="function">
    <text evidence="8">Plays an important role in the de novo pathway of purine nucleotide biosynthesis. Catalyzes the first committed step in the biosynthesis of AMP from IMP.</text>
</comment>
<feature type="binding site" description="in other chain" evidence="8">
    <location>
        <position position="223"/>
    </location>
    <ligand>
        <name>IMP</name>
        <dbReference type="ChEBI" id="CHEBI:58053"/>
        <note>ligand shared between dimeric partners</note>
    </ligand>
</feature>
<feature type="binding site" evidence="8">
    <location>
        <begin position="298"/>
        <end position="304"/>
    </location>
    <ligand>
        <name>substrate</name>
    </ligand>
</feature>
<accession>A0A5M3WAV0</accession>
<feature type="binding site" description="in other chain" evidence="8">
    <location>
        <position position="238"/>
    </location>
    <ligand>
        <name>IMP</name>
        <dbReference type="ChEBI" id="CHEBI:58053"/>
        <note>ligand shared between dimeric partners</note>
    </ligand>
</feature>
<dbReference type="GO" id="GO:0046040">
    <property type="term" value="P:IMP metabolic process"/>
    <property type="evidence" value="ECO:0007669"/>
    <property type="project" value="TreeGrafter"/>
</dbReference>
<evidence type="ECO:0000256" key="4">
    <source>
        <dbReference type="ARBA" id="ARBA00022741"/>
    </source>
</evidence>
<keyword evidence="8" id="KW-0963">Cytoplasm</keyword>
<comment type="subunit">
    <text evidence="1 8">Homodimer.</text>
</comment>
<keyword evidence="7 8" id="KW-0342">GTP-binding</keyword>
<evidence type="ECO:0000313" key="11">
    <source>
        <dbReference type="EMBL" id="GES06167.1"/>
    </source>
</evidence>
<comment type="catalytic activity">
    <reaction evidence="8 10">
        <text>IMP + L-aspartate + GTP = N(6)-(1,2-dicarboxyethyl)-AMP + GDP + phosphate + 2 H(+)</text>
        <dbReference type="Rhea" id="RHEA:15753"/>
        <dbReference type="ChEBI" id="CHEBI:15378"/>
        <dbReference type="ChEBI" id="CHEBI:29991"/>
        <dbReference type="ChEBI" id="CHEBI:37565"/>
        <dbReference type="ChEBI" id="CHEBI:43474"/>
        <dbReference type="ChEBI" id="CHEBI:57567"/>
        <dbReference type="ChEBI" id="CHEBI:58053"/>
        <dbReference type="ChEBI" id="CHEBI:58189"/>
        <dbReference type="EC" id="6.3.4.4"/>
    </reaction>
</comment>
<dbReference type="Pfam" id="PF00709">
    <property type="entry name" value="Adenylsucc_synt"/>
    <property type="match status" value="1"/>
</dbReference>
<feature type="binding site" description="in other chain" evidence="8">
    <location>
        <position position="302"/>
    </location>
    <ligand>
        <name>IMP</name>
        <dbReference type="ChEBI" id="CHEBI:58053"/>
        <note>ligand shared between dimeric partners</note>
    </ligand>
</feature>